<dbReference type="Gene3D" id="1.25.40.20">
    <property type="entry name" value="Ankyrin repeat-containing domain"/>
    <property type="match status" value="1"/>
</dbReference>
<accession>A0A1L7XLV6</accession>
<sequence>MCAADWVDDHEYRDDMRTLLERKILDVNAQGENGDYPLRIAVKKGHRDFVLLLLEHGADPNLRDAKIGEWMTPLRHLCSAKPEDYAISQSFAGVAGDAGNPRYRGVRGQAEWGFIYRSRQGDIGGSLQQEGMFQALVDYGADFEIATDVEGKTALHLAAANGDINTENILFHYVTDPVQFPSVAASLSPIFGFFAFLSSVAILHIPFSPRLAAADTFYIKSDKVAFQSACSPEVDTRIMRAYIGIKFYPDDRTREPIELVSQALTSCGFDTVCVQRDLEKWGVVTLSPRELMSKTFEIIRDCHFIVINLTEKGVGLGIEAGCAYAQSLPVITIARDGSDISDTLRGISQAVYLYRSVADLREIFTQLGKVLQE</sequence>
<name>A0A1L7XLV6_9HELO</name>
<keyword evidence="2 3" id="KW-0040">ANK repeat</keyword>
<evidence type="ECO:0000256" key="3">
    <source>
        <dbReference type="PROSITE-ProRule" id="PRU00023"/>
    </source>
</evidence>
<dbReference type="PROSITE" id="PS50088">
    <property type="entry name" value="ANK_REPEAT"/>
    <property type="match status" value="1"/>
</dbReference>
<reference evidence="4 5" key="1">
    <citation type="submission" date="2016-03" db="EMBL/GenBank/DDBJ databases">
        <authorList>
            <person name="Ploux O."/>
        </authorList>
    </citation>
    <scope>NUCLEOTIDE SEQUENCE [LARGE SCALE GENOMIC DNA]</scope>
    <source>
        <strain evidence="4 5">UAMH 11012</strain>
    </source>
</reference>
<dbReference type="SUPFAM" id="SSF52309">
    <property type="entry name" value="N-(deoxy)ribosyltransferase-like"/>
    <property type="match status" value="1"/>
</dbReference>
<dbReference type="InterPro" id="IPR002110">
    <property type="entry name" value="Ankyrin_rpt"/>
</dbReference>
<dbReference type="Gene3D" id="3.40.50.450">
    <property type="match status" value="1"/>
</dbReference>
<evidence type="ECO:0000256" key="1">
    <source>
        <dbReference type="ARBA" id="ARBA00022737"/>
    </source>
</evidence>
<feature type="repeat" description="ANK" evidence="3">
    <location>
        <begin position="33"/>
        <end position="65"/>
    </location>
</feature>
<dbReference type="EMBL" id="FJOG01000034">
    <property type="protein sequence ID" value="CZR65998.1"/>
    <property type="molecule type" value="Genomic_DNA"/>
</dbReference>
<organism evidence="4 5">
    <name type="scientific">Phialocephala subalpina</name>
    <dbReference type="NCBI Taxonomy" id="576137"/>
    <lineage>
        <taxon>Eukaryota</taxon>
        <taxon>Fungi</taxon>
        <taxon>Dikarya</taxon>
        <taxon>Ascomycota</taxon>
        <taxon>Pezizomycotina</taxon>
        <taxon>Leotiomycetes</taxon>
        <taxon>Helotiales</taxon>
        <taxon>Mollisiaceae</taxon>
        <taxon>Phialocephala</taxon>
        <taxon>Phialocephala fortinii species complex</taxon>
    </lineage>
</organism>
<keyword evidence="5" id="KW-1185">Reference proteome</keyword>
<gene>
    <name evidence="4" type="ORF">PAC_15898</name>
</gene>
<dbReference type="Proteomes" id="UP000184330">
    <property type="component" value="Unassembled WGS sequence"/>
</dbReference>
<dbReference type="AlphaFoldDB" id="A0A1L7XLV6"/>
<evidence type="ECO:0000313" key="4">
    <source>
        <dbReference type="EMBL" id="CZR65998.1"/>
    </source>
</evidence>
<dbReference type="PANTHER" id="PTHR24198">
    <property type="entry name" value="ANKYRIN REPEAT AND PROTEIN KINASE DOMAIN-CONTAINING PROTEIN"/>
    <property type="match status" value="1"/>
</dbReference>
<evidence type="ECO:0000256" key="2">
    <source>
        <dbReference type="ARBA" id="ARBA00023043"/>
    </source>
</evidence>
<dbReference type="InterPro" id="IPR036770">
    <property type="entry name" value="Ankyrin_rpt-contain_sf"/>
</dbReference>
<protein>
    <submittedName>
        <fullName evidence="4">Uncharacterized protein</fullName>
    </submittedName>
</protein>
<dbReference type="OrthoDB" id="5291002at2759"/>
<dbReference type="PROSITE" id="PS50297">
    <property type="entry name" value="ANK_REP_REGION"/>
    <property type="match status" value="1"/>
</dbReference>
<proteinExistence type="predicted"/>
<evidence type="ECO:0000313" key="5">
    <source>
        <dbReference type="Proteomes" id="UP000184330"/>
    </source>
</evidence>
<dbReference type="PANTHER" id="PTHR24198:SF165">
    <property type="entry name" value="ANKYRIN REPEAT-CONTAINING PROTEIN-RELATED"/>
    <property type="match status" value="1"/>
</dbReference>
<dbReference type="SUPFAM" id="SSF48403">
    <property type="entry name" value="Ankyrin repeat"/>
    <property type="match status" value="1"/>
</dbReference>
<keyword evidence="1" id="KW-0677">Repeat</keyword>
<dbReference type="Pfam" id="PF00023">
    <property type="entry name" value="Ank"/>
    <property type="match status" value="1"/>
</dbReference>
<dbReference type="SMART" id="SM00248">
    <property type="entry name" value="ANK"/>
    <property type="match status" value="2"/>
</dbReference>